<accession>A0A397IG71</accession>
<dbReference type="Proteomes" id="UP000266861">
    <property type="component" value="Unassembled WGS sequence"/>
</dbReference>
<reference evidence="1 2" key="1">
    <citation type="submission" date="2018-08" db="EMBL/GenBank/DDBJ databases">
        <title>Genome and evolution of the arbuscular mycorrhizal fungus Diversispora epigaea (formerly Glomus versiforme) and its bacterial endosymbionts.</title>
        <authorList>
            <person name="Sun X."/>
            <person name="Fei Z."/>
            <person name="Harrison M."/>
        </authorList>
    </citation>
    <scope>NUCLEOTIDE SEQUENCE [LARGE SCALE GENOMIC DNA]</scope>
    <source>
        <strain evidence="1 2">IT104</strain>
    </source>
</reference>
<protein>
    <submittedName>
        <fullName evidence="1">Uncharacterized protein</fullName>
    </submittedName>
</protein>
<comment type="caution">
    <text evidence="1">The sequence shown here is derived from an EMBL/GenBank/DDBJ whole genome shotgun (WGS) entry which is preliminary data.</text>
</comment>
<keyword evidence="2" id="KW-1185">Reference proteome</keyword>
<proteinExistence type="predicted"/>
<name>A0A397IG71_9GLOM</name>
<dbReference type="AlphaFoldDB" id="A0A397IG71"/>
<evidence type="ECO:0000313" key="1">
    <source>
        <dbReference type="EMBL" id="RHZ74785.1"/>
    </source>
</evidence>
<sequence>MPKGIDEEFPSQPQQIFPIVMDYVTAYTQNPDPRYIKAGMFRIFHLLISKLFRLGKFINLGFGCPMNS</sequence>
<gene>
    <name evidence="1" type="ORF">Glove_219g51</name>
</gene>
<dbReference type="EMBL" id="PQFF01000204">
    <property type="protein sequence ID" value="RHZ74785.1"/>
    <property type="molecule type" value="Genomic_DNA"/>
</dbReference>
<organism evidence="1 2">
    <name type="scientific">Diversispora epigaea</name>
    <dbReference type="NCBI Taxonomy" id="1348612"/>
    <lineage>
        <taxon>Eukaryota</taxon>
        <taxon>Fungi</taxon>
        <taxon>Fungi incertae sedis</taxon>
        <taxon>Mucoromycota</taxon>
        <taxon>Glomeromycotina</taxon>
        <taxon>Glomeromycetes</taxon>
        <taxon>Diversisporales</taxon>
        <taxon>Diversisporaceae</taxon>
        <taxon>Diversispora</taxon>
    </lineage>
</organism>
<evidence type="ECO:0000313" key="2">
    <source>
        <dbReference type="Proteomes" id="UP000266861"/>
    </source>
</evidence>